<organism evidence="3 4">
    <name type="scientific">Eutrema salsugineum</name>
    <name type="common">Saltwater cress</name>
    <name type="synonym">Sisymbrium salsugineum</name>
    <dbReference type="NCBI Taxonomy" id="72664"/>
    <lineage>
        <taxon>Eukaryota</taxon>
        <taxon>Viridiplantae</taxon>
        <taxon>Streptophyta</taxon>
        <taxon>Embryophyta</taxon>
        <taxon>Tracheophyta</taxon>
        <taxon>Spermatophyta</taxon>
        <taxon>Magnoliopsida</taxon>
        <taxon>eudicotyledons</taxon>
        <taxon>Gunneridae</taxon>
        <taxon>Pentapetalae</taxon>
        <taxon>rosids</taxon>
        <taxon>malvids</taxon>
        <taxon>Brassicales</taxon>
        <taxon>Brassicaceae</taxon>
        <taxon>Eutremeae</taxon>
        <taxon>Eutrema</taxon>
    </lineage>
</organism>
<sequence length="490" mass="55587">MATERLSSCGSVDSISSFPDEILAPILSSLPTKQAASISILSKRWRNLFQLMNLLCASFYFDDSVLLHPEREDNALERGVSDLDLRVRMTYFNKKPPTLDLPETIYINNTLVKLTLGTELCLGRAPYDVDLPLVKSLFLDTVWFTDFDLGELIQGCPKLEELCIHHEHIPDEELGFDTIQPQEYIEHLNVKKVTIRYNDHFTFNRHLILNAPRLIYLDYSDYLTCNDINWGYFKSTSVFNDLLEARLNIASSPNGRFSNEHKICSELLNFICNICIISLYLFPFSFLCSFPVLINDRPFVVCGVDVLQNLATLNFESKNRKEYWELLSIMIEKSPKLETLVLKGLCGIGNLEVVNIGGNVVKVVEIQDYEGRLEEFNHVKCFLWEMENLEKMSVKISDKIEKKLQVTNVLLALPKRSSKLNKRGDVLGLLVQLSPPLVAGLLSNGPRCQARPISAKAIVNWGQLGRSRSLTGPDRGAERTTNSMPPPPVR</sequence>
<protein>
    <recommendedName>
        <fullName evidence="2">F-box domain-containing protein</fullName>
    </recommendedName>
</protein>
<dbReference type="AlphaFoldDB" id="V4MEU7"/>
<dbReference type="SMART" id="SM00256">
    <property type="entry name" value="FBOX"/>
    <property type="match status" value="1"/>
</dbReference>
<dbReference type="KEGG" id="eus:EUTSA_v10023139mg"/>
<feature type="domain" description="F-box" evidence="2">
    <location>
        <begin position="12"/>
        <end position="64"/>
    </location>
</feature>
<evidence type="ECO:0000256" key="1">
    <source>
        <dbReference type="SAM" id="MobiDB-lite"/>
    </source>
</evidence>
<dbReference type="SUPFAM" id="SSF52047">
    <property type="entry name" value="RNI-like"/>
    <property type="match status" value="1"/>
</dbReference>
<dbReference type="InterPro" id="IPR055294">
    <property type="entry name" value="FBL60-like"/>
</dbReference>
<dbReference type="SUPFAM" id="SSF81383">
    <property type="entry name" value="F-box domain"/>
    <property type="match status" value="1"/>
</dbReference>
<dbReference type="PANTHER" id="PTHR31293:SF26">
    <property type="entry name" value="(RAPE) HYPOTHETICAL PROTEIN"/>
    <property type="match status" value="1"/>
</dbReference>
<dbReference type="Pfam" id="PF24758">
    <property type="entry name" value="LRR_At5g56370"/>
    <property type="match status" value="1"/>
</dbReference>
<dbReference type="PANTHER" id="PTHR31293">
    <property type="entry name" value="RNI-LIKE SUPERFAMILY PROTEIN"/>
    <property type="match status" value="1"/>
</dbReference>
<dbReference type="InterPro" id="IPR036047">
    <property type="entry name" value="F-box-like_dom_sf"/>
</dbReference>
<accession>V4MEU7</accession>
<dbReference type="PROSITE" id="PS50181">
    <property type="entry name" value="FBOX"/>
    <property type="match status" value="1"/>
</dbReference>
<dbReference type="InterPro" id="IPR053781">
    <property type="entry name" value="F-box_AtFBL13-like"/>
</dbReference>
<dbReference type="Pfam" id="PF00646">
    <property type="entry name" value="F-box"/>
    <property type="match status" value="1"/>
</dbReference>
<dbReference type="InterPro" id="IPR032675">
    <property type="entry name" value="LRR_dom_sf"/>
</dbReference>
<dbReference type="CDD" id="cd22160">
    <property type="entry name" value="F-box_AtFBL13-like"/>
    <property type="match status" value="1"/>
</dbReference>
<dbReference type="Gene3D" id="3.80.10.10">
    <property type="entry name" value="Ribonuclease Inhibitor"/>
    <property type="match status" value="1"/>
</dbReference>
<reference evidence="3 4" key="1">
    <citation type="journal article" date="2013" name="Front. Plant Sci.">
        <title>The Reference Genome of the Halophytic Plant Eutrema salsugineum.</title>
        <authorList>
            <person name="Yang R."/>
            <person name="Jarvis D.E."/>
            <person name="Chen H."/>
            <person name="Beilstein M.A."/>
            <person name="Grimwood J."/>
            <person name="Jenkins J."/>
            <person name="Shu S."/>
            <person name="Prochnik S."/>
            <person name="Xin M."/>
            <person name="Ma C."/>
            <person name="Schmutz J."/>
            <person name="Wing R.A."/>
            <person name="Mitchell-Olds T."/>
            <person name="Schumaker K.S."/>
            <person name="Wang X."/>
        </authorList>
    </citation>
    <scope>NUCLEOTIDE SEQUENCE [LARGE SCALE GENOMIC DNA]</scope>
</reference>
<keyword evidence="4" id="KW-1185">Reference proteome</keyword>
<gene>
    <name evidence="3" type="ORF">EUTSA_v10023139mg</name>
</gene>
<dbReference type="InterPro" id="IPR055411">
    <property type="entry name" value="LRR_FXL15/At3g58940/PEG3-like"/>
</dbReference>
<name>V4MEU7_EUTSA</name>
<proteinExistence type="predicted"/>
<dbReference type="InterPro" id="IPR001810">
    <property type="entry name" value="F-box_dom"/>
</dbReference>
<feature type="region of interest" description="Disordered" evidence="1">
    <location>
        <begin position="466"/>
        <end position="490"/>
    </location>
</feature>
<evidence type="ECO:0000313" key="3">
    <source>
        <dbReference type="EMBL" id="ESQ51023.1"/>
    </source>
</evidence>
<dbReference type="EMBL" id="KI517392">
    <property type="protein sequence ID" value="ESQ51023.1"/>
    <property type="molecule type" value="Genomic_DNA"/>
</dbReference>
<dbReference type="Gramene" id="ESQ51023">
    <property type="protein sequence ID" value="ESQ51023"/>
    <property type="gene ID" value="EUTSA_v10023139mg"/>
</dbReference>
<dbReference type="OMA" id="TIRYNDH"/>
<dbReference type="Proteomes" id="UP000030689">
    <property type="component" value="Unassembled WGS sequence"/>
</dbReference>
<evidence type="ECO:0000313" key="4">
    <source>
        <dbReference type="Proteomes" id="UP000030689"/>
    </source>
</evidence>
<evidence type="ECO:0000259" key="2">
    <source>
        <dbReference type="PROSITE" id="PS50181"/>
    </source>
</evidence>